<sequence>MMVDFLERHRFATRQKLYDVQAFFKFSHSVFLYSVTK</sequence>
<name>A0A078R3C1_PHOVU</name>
<dbReference type="AlphaFoldDB" id="A0A078R3C1"/>
<proteinExistence type="predicted"/>
<dbReference type="EMBL" id="JNHI01000019">
    <property type="protein sequence ID" value="KDS29858.1"/>
    <property type="molecule type" value="Genomic_DNA"/>
</dbReference>
<protein>
    <submittedName>
        <fullName evidence="1">Uncharacterized protein</fullName>
    </submittedName>
</protein>
<accession>A0A078R3C1</accession>
<reference evidence="1 2" key="1">
    <citation type="submission" date="2014-04" db="EMBL/GenBank/DDBJ databases">
        <authorList>
            <person name="Sears C."/>
            <person name="Carroll K."/>
            <person name="Sack B.R."/>
            <person name="Qadri F."/>
            <person name="Myers L.L."/>
            <person name="Chung G.-T."/>
            <person name="Escheverria P."/>
            <person name="Fraser C.M."/>
            <person name="Sadzewicz L."/>
            <person name="Shefchek K.A."/>
            <person name="Tallon L."/>
            <person name="Das S.P."/>
            <person name="Daugherty S."/>
            <person name="Mongodin E.F."/>
        </authorList>
    </citation>
    <scope>NUCLEOTIDE SEQUENCE [LARGE SCALE GENOMIC DNA]</scope>
    <source>
        <strain evidence="2">3775 SL(B) 10 (iv)</strain>
    </source>
</reference>
<organism evidence="1 2">
    <name type="scientific">Phocaeicola vulgatus str. 3775 SL</name>
    <name type="common">B</name>
    <name type="synonym">iv</name>
    <dbReference type="NCBI Taxonomy" id="1339350"/>
    <lineage>
        <taxon>Bacteria</taxon>
        <taxon>Pseudomonadati</taxon>
        <taxon>Bacteroidota</taxon>
        <taxon>Bacteroidia</taxon>
        <taxon>Bacteroidales</taxon>
        <taxon>Bacteroidaceae</taxon>
        <taxon>Phocaeicola</taxon>
    </lineage>
</organism>
<evidence type="ECO:0000313" key="2">
    <source>
        <dbReference type="Proteomes" id="UP000028134"/>
    </source>
</evidence>
<evidence type="ECO:0000313" key="1">
    <source>
        <dbReference type="EMBL" id="KDS29858.1"/>
    </source>
</evidence>
<gene>
    <name evidence="1" type="ORF">M097_3005</name>
</gene>
<dbReference type="Proteomes" id="UP000028134">
    <property type="component" value="Unassembled WGS sequence"/>
</dbReference>
<dbReference type="PATRIC" id="fig|1339350.3.peg.2880"/>
<comment type="caution">
    <text evidence="1">The sequence shown here is derived from an EMBL/GenBank/DDBJ whole genome shotgun (WGS) entry which is preliminary data.</text>
</comment>